<dbReference type="CDD" id="cd10439">
    <property type="entry name" value="GIY-YIG_COG3410"/>
    <property type="match status" value="1"/>
</dbReference>
<sequence>MNLAEDKIINWPMVYILANEDTAYVGQTTSVANRVNQHGANEEKKDFASVNIIFNEEFNVSAVTDYEHRLIGLMHADGRYRLTNKNDGMTDTNYFSKAQYADMFEDLWEELRRLELAEHTIDEIEESEVFKYSPYKGLTPDQRVALDKILEAIDGGLDEAKPIVVEGMPGTGKTILAIYLLKALKDNPKYAGMNVRIVEPVTSLRNTLRKTLANVSGMNADDIIGPADLIKPDCRYAGRGTKSFDIVLIDEAHRLKRRVNLGTQFGNFDKVNEELGLPKGANQIEWILDQVKLPVFFYDPLQTVGPSCVGREVVRSSLGDAVLNPIRLDSQMRVKGGKEYLDYIASILADADPEPQTFEGYDVVMHERFEDFVASFEETYKKHTLSRMIAGYAWKWVSKNDAEEYDIEIDGVRKRWNCTYDNWVGKGVDDPAVAREVGCIHSTQGYDLSYAYVIIGNDIKLNPSTGKLEANKDSYFDRNGYATASPEELTQYIKNIYYVLLTRGIYGTHIYVCDEGLRECFGRYFKAID</sequence>
<dbReference type="Pfam" id="PF09848">
    <property type="entry name" value="SLFN-g3_helicase"/>
    <property type="match status" value="1"/>
</dbReference>
<name>A0ABM7WL10_9ACTN</name>
<dbReference type="PROSITE" id="PS50164">
    <property type="entry name" value="GIY_YIG"/>
    <property type="match status" value="1"/>
</dbReference>
<dbReference type="Proteomes" id="UP001320544">
    <property type="component" value="Chromosome"/>
</dbReference>
<dbReference type="InterPro" id="IPR027417">
    <property type="entry name" value="P-loop_NTPase"/>
</dbReference>
<protein>
    <recommendedName>
        <fullName evidence="1">GIY-YIG domain-containing protein</fullName>
    </recommendedName>
</protein>
<reference evidence="2 3" key="1">
    <citation type="submission" date="2022-01" db="EMBL/GenBank/DDBJ databases">
        <title>Novel bile acid biosynthetic pathways are enriched in the microbiome of centenarians.</title>
        <authorList>
            <person name="Sato Y."/>
            <person name="Atarashi K."/>
            <person name="Plichta R.D."/>
            <person name="Arai Y."/>
            <person name="Sasajima S."/>
            <person name="Kearney M.S."/>
            <person name="Suda W."/>
            <person name="Takeshita K."/>
            <person name="Sasaki T."/>
            <person name="Okamoto S."/>
            <person name="Skelly N.A."/>
            <person name="Okamura Y."/>
            <person name="Vlamakis H."/>
            <person name="Li Y."/>
            <person name="Tanoue T."/>
            <person name="Takei H."/>
            <person name="Nittono H."/>
            <person name="Narushima S."/>
            <person name="Irie J."/>
            <person name="Itoh H."/>
            <person name="Moriya K."/>
            <person name="Sugiura Y."/>
            <person name="Suematsu M."/>
            <person name="Moritoki N."/>
            <person name="Shibata S."/>
            <person name="Littman R.D."/>
            <person name="Fischbach A.M."/>
            <person name="Uwamino Y."/>
            <person name="Inoue T."/>
            <person name="Honda A."/>
            <person name="Hattori M."/>
            <person name="Murai T."/>
            <person name="Xavier J.R."/>
            <person name="Hirose N."/>
            <person name="Honda K."/>
        </authorList>
    </citation>
    <scope>NUCLEOTIDE SEQUENCE [LARGE SCALE GENOMIC DNA]</scope>
    <source>
        <strain evidence="2 3">CE91-St30</strain>
    </source>
</reference>
<evidence type="ECO:0000313" key="3">
    <source>
        <dbReference type="Proteomes" id="UP001320544"/>
    </source>
</evidence>
<dbReference type="SUPFAM" id="SSF52540">
    <property type="entry name" value="P-loop containing nucleoside triphosphate hydrolases"/>
    <property type="match status" value="1"/>
</dbReference>
<accession>A0ABM7WL10</accession>
<dbReference type="Gene3D" id="3.40.50.300">
    <property type="entry name" value="P-loop containing nucleotide triphosphate hydrolases"/>
    <property type="match status" value="1"/>
</dbReference>
<dbReference type="InterPro" id="IPR000305">
    <property type="entry name" value="GIY-YIG_endonuc"/>
</dbReference>
<keyword evidence="3" id="KW-1185">Reference proteome</keyword>
<feature type="domain" description="GIY-YIG" evidence="1">
    <location>
        <begin position="10"/>
        <end position="82"/>
    </location>
</feature>
<evidence type="ECO:0000313" key="2">
    <source>
        <dbReference type="EMBL" id="BDE97038.1"/>
    </source>
</evidence>
<gene>
    <name evidence="2" type="ORF">CE91St30_23710</name>
</gene>
<dbReference type="InterPro" id="IPR018647">
    <property type="entry name" value="SLFN_3-like_DNA/RNA_helicase"/>
</dbReference>
<evidence type="ECO:0000259" key="1">
    <source>
        <dbReference type="PROSITE" id="PS50164"/>
    </source>
</evidence>
<dbReference type="EMBL" id="AP025564">
    <property type="protein sequence ID" value="BDE97038.1"/>
    <property type="molecule type" value="Genomic_DNA"/>
</dbReference>
<organism evidence="2 3">
    <name type="scientific">Raoultibacter timonensis</name>
    <dbReference type="NCBI Taxonomy" id="1907662"/>
    <lineage>
        <taxon>Bacteria</taxon>
        <taxon>Bacillati</taxon>
        <taxon>Actinomycetota</taxon>
        <taxon>Coriobacteriia</taxon>
        <taxon>Eggerthellales</taxon>
        <taxon>Eggerthellaceae</taxon>
        <taxon>Raoultibacter</taxon>
    </lineage>
</organism>
<proteinExistence type="predicted"/>